<evidence type="ECO:0000256" key="6">
    <source>
        <dbReference type="HAMAP-Rule" id="MF_00013"/>
    </source>
</evidence>
<dbReference type="SUPFAM" id="SSF55681">
    <property type="entry name" value="Class II aaRS and biotin synthetases"/>
    <property type="match status" value="1"/>
</dbReference>
<evidence type="ECO:0000256" key="8">
    <source>
        <dbReference type="PIRSR" id="PIRSR016262-1"/>
    </source>
</evidence>
<comment type="subcellular location">
    <subcellularLocation>
        <location evidence="6">Cytoplasm</location>
    </subcellularLocation>
</comment>
<dbReference type="EMBL" id="CP009238">
    <property type="protein sequence ID" value="AIL32005.1"/>
    <property type="molecule type" value="Genomic_DNA"/>
</dbReference>
<comment type="function">
    <text evidence="5 6 7">Catalyzes the transfer of endogenously produced octanoic acid from octanoyl-acyl-carrier-protein onto the lipoyl domains of lipoate-dependent enzymes. Lipoyl-ACP can also act as a substrate although octanoyl-ACP is likely to be the physiological substrate.</text>
</comment>
<dbReference type="GO" id="GO:0033819">
    <property type="term" value="F:lipoyl(octanoyl) transferase activity"/>
    <property type="evidence" value="ECO:0007669"/>
    <property type="project" value="UniProtKB-EC"/>
</dbReference>
<dbReference type="RefSeq" id="WP_038497910.1">
    <property type="nucleotide sequence ID" value="NZ_AFWK01000051.1"/>
</dbReference>
<evidence type="ECO:0000256" key="2">
    <source>
        <dbReference type="ARBA" id="ARBA00022490"/>
    </source>
</evidence>
<proteinExistence type="inferred from homology"/>
<keyword evidence="3 6" id="KW-0808">Transferase</keyword>
<dbReference type="Pfam" id="PF21948">
    <property type="entry name" value="LplA-B_cat"/>
    <property type="match status" value="1"/>
</dbReference>
<dbReference type="GO" id="GO:0009249">
    <property type="term" value="P:protein lipoylation"/>
    <property type="evidence" value="ECO:0007669"/>
    <property type="project" value="InterPro"/>
</dbReference>
<dbReference type="Proteomes" id="UP000028945">
    <property type="component" value="Chromosome"/>
</dbReference>
<dbReference type="UniPathway" id="UPA00538">
    <property type="reaction ID" value="UER00592"/>
</dbReference>
<dbReference type="FunFam" id="3.30.930.10:FF:000020">
    <property type="entry name" value="Octanoyltransferase"/>
    <property type="match status" value="1"/>
</dbReference>
<dbReference type="Gene3D" id="3.30.930.10">
    <property type="entry name" value="Bira Bifunctional Protein, Domain 2"/>
    <property type="match status" value="1"/>
</dbReference>
<feature type="site" description="Lowers pKa of active site Cys" evidence="6 10">
    <location>
        <position position="141"/>
    </location>
</feature>
<evidence type="ECO:0000256" key="3">
    <source>
        <dbReference type="ARBA" id="ARBA00022679"/>
    </source>
</evidence>
<keyword evidence="4 6" id="KW-0012">Acyltransferase</keyword>
<comment type="miscellaneous">
    <text evidence="6">In the reaction, the free carboxyl group of octanoic acid is attached via an amide linkage to the epsilon-amino group of a specific lysine residue of lipoyl domains of lipoate-dependent enzymes.</text>
</comment>
<dbReference type="EC" id="2.3.1.181" evidence="6 7"/>
<dbReference type="HOGENOM" id="CLU_035168_3_1_4"/>
<dbReference type="AlphaFoldDB" id="A0A077DAS4"/>
<dbReference type="InterPro" id="IPR045864">
    <property type="entry name" value="aa-tRNA-synth_II/BPL/LPL"/>
</dbReference>
<dbReference type="GO" id="GO:0005737">
    <property type="term" value="C:cytoplasm"/>
    <property type="evidence" value="ECO:0007669"/>
    <property type="project" value="UniProtKB-SubCell"/>
</dbReference>
<dbReference type="PROSITE" id="PS01313">
    <property type="entry name" value="LIPB"/>
    <property type="match status" value="1"/>
</dbReference>
<comment type="similarity">
    <text evidence="6 7">Belongs to the LipB family.</text>
</comment>
<feature type="binding site" evidence="6 9">
    <location>
        <begin position="144"/>
        <end position="146"/>
    </location>
    <ligand>
        <name>substrate</name>
    </ligand>
</feature>
<evidence type="ECO:0000256" key="9">
    <source>
        <dbReference type="PIRSR" id="PIRSR016262-2"/>
    </source>
</evidence>
<gene>
    <name evidence="6" type="primary">lipB</name>
    <name evidence="12" type="ORF">IX83_00505</name>
</gene>
<comment type="pathway">
    <text evidence="1 6 7">Protein modification; protein lipoylation via endogenous pathway; protein N(6)-(lipoyl)lysine from octanoyl-[acyl-carrier-protein]: step 1/2.</text>
</comment>
<dbReference type="CDD" id="cd16444">
    <property type="entry name" value="LipB"/>
    <property type="match status" value="1"/>
</dbReference>
<protein>
    <recommendedName>
        <fullName evidence="6 7">Octanoyltransferase</fullName>
        <ecNumber evidence="6 7">2.3.1.181</ecNumber>
    </recommendedName>
    <alternativeName>
        <fullName evidence="6">Lipoate-protein ligase B</fullName>
    </alternativeName>
    <alternativeName>
        <fullName evidence="6">Lipoyl/octanoyl transferase</fullName>
    </alternativeName>
    <alternativeName>
        <fullName evidence="6">Octanoyl-[acyl-carrier-protein]-protein N-octanoyltransferase</fullName>
    </alternativeName>
</protein>
<dbReference type="PIRSF" id="PIRSF016262">
    <property type="entry name" value="LPLase"/>
    <property type="match status" value="1"/>
</dbReference>
<dbReference type="InterPro" id="IPR004143">
    <property type="entry name" value="BPL_LPL_catalytic"/>
</dbReference>
<feature type="active site" description="Acyl-thioester intermediate" evidence="6 8">
    <location>
        <position position="175"/>
    </location>
</feature>
<dbReference type="KEGG" id="bpsi:IX83_00505"/>
<comment type="catalytic activity">
    <reaction evidence="6 7">
        <text>octanoyl-[ACP] + L-lysyl-[protein] = N(6)-octanoyl-L-lysyl-[protein] + holo-[ACP] + H(+)</text>
        <dbReference type="Rhea" id="RHEA:17665"/>
        <dbReference type="Rhea" id="RHEA-COMP:9636"/>
        <dbReference type="Rhea" id="RHEA-COMP:9685"/>
        <dbReference type="Rhea" id="RHEA-COMP:9752"/>
        <dbReference type="Rhea" id="RHEA-COMP:9928"/>
        <dbReference type="ChEBI" id="CHEBI:15378"/>
        <dbReference type="ChEBI" id="CHEBI:29969"/>
        <dbReference type="ChEBI" id="CHEBI:64479"/>
        <dbReference type="ChEBI" id="CHEBI:78463"/>
        <dbReference type="ChEBI" id="CHEBI:78809"/>
        <dbReference type="EC" id="2.3.1.181"/>
    </reaction>
</comment>
<dbReference type="GO" id="GO:0016874">
    <property type="term" value="F:ligase activity"/>
    <property type="evidence" value="ECO:0007669"/>
    <property type="project" value="UniProtKB-KW"/>
</dbReference>
<dbReference type="eggNOG" id="COG0321">
    <property type="taxonomic scope" value="Bacteria"/>
</dbReference>
<evidence type="ECO:0000256" key="4">
    <source>
        <dbReference type="ARBA" id="ARBA00023315"/>
    </source>
</evidence>
<feature type="binding site" evidence="6 9">
    <location>
        <begin position="71"/>
        <end position="78"/>
    </location>
    <ligand>
        <name>substrate</name>
    </ligand>
</feature>
<evidence type="ECO:0000313" key="13">
    <source>
        <dbReference type="Proteomes" id="UP000028945"/>
    </source>
</evidence>
<dbReference type="PANTHER" id="PTHR10993:SF7">
    <property type="entry name" value="LIPOYLTRANSFERASE 2, MITOCHONDRIAL-RELATED"/>
    <property type="match status" value="1"/>
</dbReference>
<reference evidence="12 13" key="1">
    <citation type="journal article" date="2014" name="BMC Genomics">
        <title>A genomic perspective on a new bacterial genus and species from the Alcaligenaceae family, Basilea psittacipulmonis.</title>
        <authorList>
            <person name="Whiteson K.L."/>
            <person name="Hernandez D."/>
            <person name="Lazarevic V."/>
            <person name="Gaia N."/>
            <person name="Farinelli L."/>
            <person name="Francois P."/>
            <person name="Pilo P."/>
            <person name="Frey J."/>
            <person name="Schrenzel J."/>
        </authorList>
    </citation>
    <scope>NUCLEOTIDE SEQUENCE [LARGE SCALE GENOMIC DNA]</scope>
    <source>
        <strain evidence="12 13">DSM 24701</strain>
    </source>
</reference>
<keyword evidence="2 6" id="KW-0963">Cytoplasm</keyword>
<dbReference type="PROSITE" id="PS51733">
    <property type="entry name" value="BPL_LPL_CATALYTIC"/>
    <property type="match status" value="1"/>
</dbReference>
<evidence type="ECO:0000256" key="7">
    <source>
        <dbReference type="PIRNR" id="PIRNR016262"/>
    </source>
</evidence>
<dbReference type="InterPro" id="IPR020605">
    <property type="entry name" value="Octanoyltransferase_CS"/>
</dbReference>
<name>A0A077DAS4_9BURK</name>
<feature type="binding site" evidence="6 9">
    <location>
        <begin position="157"/>
        <end position="159"/>
    </location>
    <ligand>
        <name>substrate</name>
    </ligand>
</feature>
<feature type="domain" description="BPL/LPL catalytic" evidence="11">
    <location>
        <begin position="32"/>
        <end position="213"/>
    </location>
</feature>
<dbReference type="OrthoDB" id="9787061at2"/>
<organism evidence="12 13">
    <name type="scientific">Basilea psittacipulmonis DSM 24701</name>
    <dbReference type="NCBI Taxonomy" id="1072685"/>
    <lineage>
        <taxon>Bacteria</taxon>
        <taxon>Pseudomonadati</taxon>
        <taxon>Pseudomonadota</taxon>
        <taxon>Betaproteobacteria</taxon>
        <taxon>Burkholderiales</taxon>
        <taxon>Alcaligenaceae</taxon>
        <taxon>Basilea</taxon>
    </lineage>
</organism>
<keyword evidence="12" id="KW-0436">Ligase</keyword>
<accession>A0A077DAS4</accession>
<dbReference type="STRING" id="1072685.IX83_00505"/>
<evidence type="ECO:0000256" key="5">
    <source>
        <dbReference type="ARBA" id="ARBA00024732"/>
    </source>
</evidence>
<evidence type="ECO:0000259" key="11">
    <source>
        <dbReference type="PROSITE" id="PS51733"/>
    </source>
</evidence>
<dbReference type="PANTHER" id="PTHR10993">
    <property type="entry name" value="OCTANOYLTRANSFERASE"/>
    <property type="match status" value="1"/>
</dbReference>
<dbReference type="InterPro" id="IPR000544">
    <property type="entry name" value="Octanoyltransferase"/>
</dbReference>
<dbReference type="HAMAP" id="MF_00013">
    <property type="entry name" value="LipB"/>
    <property type="match status" value="1"/>
</dbReference>
<evidence type="ECO:0000256" key="10">
    <source>
        <dbReference type="PIRSR" id="PIRSR016262-3"/>
    </source>
</evidence>
<dbReference type="NCBIfam" id="NF010922">
    <property type="entry name" value="PRK14342.1"/>
    <property type="match status" value="1"/>
</dbReference>
<dbReference type="NCBIfam" id="TIGR00214">
    <property type="entry name" value="lipB"/>
    <property type="match status" value="1"/>
</dbReference>
<sequence length="218" mass="24335">MSDGIEVRYFAGLTPYQSCWDAMKAFTEQRDEQTTDQLWIVEHEPVYTLGQAGKTEHILNPGNIPIVKCNRGGQVTYHGPGQVVLYPLIDLHRYGLFVREYVTLLEDVALDTLRDLGVTKGCRKEGAPGIYVNMPEGDLAKIAALGVKVTKGSTYHGMAFNVDMDLRPFLGINPCGYAGMRTIDLKTLGIQKSWQEVATILEQHILNRLKQRRQAVVG</sequence>
<evidence type="ECO:0000256" key="1">
    <source>
        <dbReference type="ARBA" id="ARBA00004821"/>
    </source>
</evidence>
<keyword evidence="13" id="KW-1185">Reference proteome</keyword>
<evidence type="ECO:0000313" key="12">
    <source>
        <dbReference type="EMBL" id="AIL32005.1"/>
    </source>
</evidence>